<name>A0ABQ5Z0K7_9SPHN</name>
<gene>
    <name evidence="3" type="ORF">GCM10007925_00090</name>
</gene>
<dbReference type="SMART" id="SM00028">
    <property type="entry name" value="TPR"/>
    <property type="match status" value="4"/>
</dbReference>
<dbReference type="InterPro" id="IPR027417">
    <property type="entry name" value="P-loop_NTPase"/>
</dbReference>
<evidence type="ECO:0000256" key="2">
    <source>
        <dbReference type="PROSITE-ProRule" id="PRU00339"/>
    </source>
</evidence>
<dbReference type="PROSITE" id="PS50005">
    <property type="entry name" value="TPR"/>
    <property type="match status" value="1"/>
</dbReference>
<evidence type="ECO:0000313" key="4">
    <source>
        <dbReference type="Proteomes" id="UP001156703"/>
    </source>
</evidence>
<sequence length="605" mass="67208">MNDPSDDIVFAGEADRAQVLAHGRRLLAQSPRLAAAQAREILRLSPHDGDALRLLAQALRRLGNDEEASEVELASVEAAGHSPTLVEAAIAIQSQKLHEAERLLRPWLGAHPDDAAALRMLAEIGALVGARKDAEQLLRKALEVVPRYRSARLRLVTLLIDQNRMHDAFTLLETMLAEEPDNAGILGTKADALGRMGDYRQAAALYTRLLERMPDHSGLWVNLGHVRNTLGDTEGSVEAYRRSAALKPEAGVVWWSLANLKTFRFAPEDVAVMRRELARDDLGEDQRLHLHFALGKAFEDAGQVEESFAHYAAGNAIRKAQSGYHADVITGLVDQSLSLLKDGATGPAQHASEAVTPIFIVGLPRAGSTLIEQILASHSAIEGTAELPVLPLLTRELEQEEGGRYPENIRALSPERAREIGERYLEGAAVYRKTDRPFFIDKLPNNWLHVALIARILPNARIIDARRHPLDCGWSLFKQNFARGQGFSYDLDDIGHYYRDYVRLMAAVDAAMPGRVHRVIHERLVEDSETEIRAMLDYVGVPFEEGVLRHHENDRAVRTPSAAQVRKPINREGMERWRPFEPWLGPLKEALGDVLDTYPEAPASI</sequence>
<dbReference type="Pfam" id="PF13181">
    <property type="entry name" value="TPR_8"/>
    <property type="match status" value="1"/>
</dbReference>
<feature type="repeat" description="TPR" evidence="2">
    <location>
        <begin position="217"/>
        <end position="250"/>
    </location>
</feature>
<protein>
    <recommendedName>
        <fullName evidence="5">Sulfotransferase</fullName>
    </recommendedName>
</protein>
<dbReference type="Pfam" id="PF13432">
    <property type="entry name" value="TPR_16"/>
    <property type="match status" value="1"/>
</dbReference>
<dbReference type="PANTHER" id="PTHR12788:SF10">
    <property type="entry name" value="PROTEIN-TYROSINE SULFOTRANSFERASE"/>
    <property type="match status" value="1"/>
</dbReference>
<reference evidence="4" key="1">
    <citation type="journal article" date="2019" name="Int. J. Syst. Evol. Microbiol.">
        <title>The Global Catalogue of Microorganisms (GCM) 10K type strain sequencing project: providing services to taxonomists for standard genome sequencing and annotation.</title>
        <authorList>
            <consortium name="The Broad Institute Genomics Platform"/>
            <consortium name="The Broad Institute Genome Sequencing Center for Infectious Disease"/>
            <person name="Wu L."/>
            <person name="Ma J."/>
        </authorList>
    </citation>
    <scope>NUCLEOTIDE SEQUENCE [LARGE SCALE GENOMIC DNA]</scope>
    <source>
        <strain evidence="4">NBRC 102146</strain>
    </source>
</reference>
<dbReference type="Proteomes" id="UP001156703">
    <property type="component" value="Unassembled WGS sequence"/>
</dbReference>
<organism evidence="3 4">
    <name type="scientific">Sphingomonas astaxanthinifaciens DSM 22298</name>
    <dbReference type="NCBI Taxonomy" id="1123267"/>
    <lineage>
        <taxon>Bacteria</taxon>
        <taxon>Pseudomonadati</taxon>
        <taxon>Pseudomonadota</taxon>
        <taxon>Alphaproteobacteria</taxon>
        <taxon>Sphingomonadales</taxon>
        <taxon>Sphingomonadaceae</taxon>
        <taxon>Sphingomonas</taxon>
    </lineage>
</organism>
<keyword evidence="4" id="KW-1185">Reference proteome</keyword>
<dbReference type="Gene3D" id="3.40.50.300">
    <property type="entry name" value="P-loop containing nucleotide triphosphate hydrolases"/>
    <property type="match status" value="1"/>
</dbReference>
<accession>A0ABQ5Z0K7</accession>
<dbReference type="InterPro" id="IPR026634">
    <property type="entry name" value="TPST-like"/>
</dbReference>
<evidence type="ECO:0008006" key="5">
    <source>
        <dbReference type="Google" id="ProtNLM"/>
    </source>
</evidence>
<dbReference type="Pfam" id="PF14559">
    <property type="entry name" value="TPR_19"/>
    <property type="match status" value="1"/>
</dbReference>
<proteinExistence type="predicted"/>
<dbReference type="InterPro" id="IPR011990">
    <property type="entry name" value="TPR-like_helical_dom_sf"/>
</dbReference>
<dbReference type="Pfam" id="PF13469">
    <property type="entry name" value="Sulfotransfer_3"/>
    <property type="match status" value="1"/>
</dbReference>
<dbReference type="RefSeq" id="WP_051676511.1">
    <property type="nucleotide sequence ID" value="NZ_BSOO01000001.1"/>
</dbReference>
<dbReference type="InterPro" id="IPR019734">
    <property type="entry name" value="TPR_rpt"/>
</dbReference>
<dbReference type="SUPFAM" id="SSF52540">
    <property type="entry name" value="P-loop containing nucleoside triphosphate hydrolases"/>
    <property type="match status" value="1"/>
</dbReference>
<dbReference type="Gene3D" id="1.25.40.10">
    <property type="entry name" value="Tetratricopeptide repeat domain"/>
    <property type="match status" value="1"/>
</dbReference>
<dbReference type="SUPFAM" id="SSF48452">
    <property type="entry name" value="TPR-like"/>
    <property type="match status" value="1"/>
</dbReference>
<evidence type="ECO:0000256" key="1">
    <source>
        <dbReference type="ARBA" id="ARBA00022679"/>
    </source>
</evidence>
<keyword evidence="2" id="KW-0802">TPR repeat</keyword>
<comment type="caution">
    <text evidence="3">The sequence shown here is derived from an EMBL/GenBank/DDBJ whole genome shotgun (WGS) entry which is preliminary data.</text>
</comment>
<evidence type="ECO:0000313" key="3">
    <source>
        <dbReference type="EMBL" id="GLR46298.1"/>
    </source>
</evidence>
<dbReference type="PANTHER" id="PTHR12788">
    <property type="entry name" value="PROTEIN-TYROSINE SULFOTRANSFERASE 2"/>
    <property type="match status" value="1"/>
</dbReference>
<keyword evidence="1" id="KW-0808">Transferase</keyword>
<dbReference type="EMBL" id="BSOO01000001">
    <property type="protein sequence ID" value="GLR46298.1"/>
    <property type="molecule type" value="Genomic_DNA"/>
</dbReference>